<keyword evidence="4" id="KW-0645">Protease</keyword>
<keyword evidence="7" id="KW-0378">Hydrolase</keyword>
<evidence type="ECO:0000313" key="12">
    <source>
        <dbReference type="Proteomes" id="UP000485058"/>
    </source>
</evidence>
<evidence type="ECO:0000256" key="7">
    <source>
        <dbReference type="ARBA" id="ARBA00022801"/>
    </source>
</evidence>
<keyword evidence="8" id="KW-0862">Zinc</keyword>
<evidence type="ECO:0000256" key="9">
    <source>
        <dbReference type="ARBA" id="ARBA00023049"/>
    </source>
</evidence>
<reference evidence="11 12" key="1">
    <citation type="submission" date="2020-02" db="EMBL/GenBank/DDBJ databases">
        <title>Draft genome sequence of Haematococcus lacustris strain NIES-144.</title>
        <authorList>
            <person name="Morimoto D."/>
            <person name="Nakagawa S."/>
            <person name="Yoshida T."/>
            <person name="Sawayama S."/>
        </authorList>
    </citation>
    <scope>NUCLEOTIDE SEQUENCE [LARGE SCALE GENOMIC DNA]</scope>
    <source>
        <strain evidence="11 12">NIES-144</strain>
    </source>
</reference>
<protein>
    <submittedName>
        <fullName evidence="11">EGF-like domain-containing protein</fullName>
    </submittedName>
</protein>
<evidence type="ECO:0000256" key="8">
    <source>
        <dbReference type="ARBA" id="ARBA00022833"/>
    </source>
</evidence>
<accession>A0A699Z469</accession>
<comment type="subcellular location">
    <subcellularLocation>
        <location evidence="2">Secreted</location>
    </subcellularLocation>
</comment>
<evidence type="ECO:0000313" key="11">
    <source>
        <dbReference type="EMBL" id="GFH16881.1"/>
    </source>
</evidence>
<keyword evidence="12" id="KW-1185">Reference proteome</keyword>
<dbReference type="AlphaFoldDB" id="A0A699Z469"/>
<evidence type="ECO:0000256" key="4">
    <source>
        <dbReference type="ARBA" id="ARBA00022670"/>
    </source>
</evidence>
<dbReference type="GO" id="GO:0008237">
    <property type="term" value="F:metallopeptidase activity"/>
    <property type="evidence" value="ECO:0007669"/>
    <property type="project" value="UniProtKB-KW"/>
</dbReference>
<organism evidence="11 12">
    <name type="scientific">Haematococcus lacustris</name>
    <name type="common">Green alga</name>
    <name type="synonym">Haematococcus pluvialis</name>
    <dbReference type="NCBI Taxonomy" id="44745"/>
    <lineage>
        <taxon>Eukaryota</taxon>
        <taxon>Viridiplantae</taxon>
        <taxon>Chlorophyta</taxon>
        <taxon>core chlorophytes</taxon>
        <taxon>Chlorophyceae</taxon>
        <taxon>CS clade</taxon>
        <taxon>Chlamydomonadales</taxon>
        <taxon>Haematococcaceae</taxon>
        <taxon>Haematococcus</taxon>
    </lineage>
</organism>
<name>A0A699Z469_HAELA</name>
<dbReference type="PANTHER" id="PTHR13062:SF12">
    <property type="entry name" value="ALPHA-2-MACROGLOBULIN DOMAIN-CONTAINING PROTEIN"/>
    <property type="match status" value="1"/>
</dbReference>
<evidence type="ECO:0000256" key="3">
    <source>
        <dbReference type="ARBA" id="ARBA00022525"/>
    </source>
</evidence>
<evidence type="ECO:0000256" key="6">
    <source>
        <dbReference type="ARBA" id="ARBA00022729"/>
    </source>
</evidence>
<dbReference type="GO" id="GO:0005576">
    <property type="term" value="C:extracellular region"/>
    <property type="evidence" value="ECO:0007669"/>
    <property type="project" value="UniProtKB-SubCell"/>
</dbReference>
<feature type="non-terminal residue" evidence="11">
    <location>
        <position position="453"/>
    </location>
</feature>
<keyword evidence="9" id="KW-0482">Metalloprotease</keyword>
<feature type="region of interest" description="Disordered" evidence="10">
    <location>
        <begin position="13"/>
        <end position="38"/>
    </location>
</feature>
<dbReference type="PANTHER" id="PTHR13062">
    <property type="entry name" value="COLLAGENASE"/>
    <property type="match status" value="1"/>
</dbReference>
<keyword evidence="5" id="KW-0479">Metal-binding</keyword>
<proteinExistence type="predicted"/>
<keyword evidence="6" id="KW-0732">Signal</keyword>
<feature type="compositionally biased region" description="Low complexity" evidence="10">
    <location>
        <begin position="24"/>
        <end position="38"/>
    </location>
</feature>
<keyword evidence="3" id="KW-0964">Secreted</keyword>
<feature type="non-terminal residue" evidence="11">
    <location>
        <position position="1"/>
    </location>
</feature>
<dbReference type="GO" id="GO:0006508">
    <property type="term" value="P:proteolysis"/>
    <property type="evidence" value="ECO:0007669"/>
    <property type="project" value="UniProtKB-KW"/>
</dbReference>
<evidence type="ECO:0000256" key="2">
    <source>
        <dbReference type="ARBA" id="ARBA00004613"/>
    </source>
</evidence>
<sequence>VVYSRPVIALGSDFGQGDPSGGRPPFSLSCPSSSKSPPGRFRWVTTTIARWDPDQEWPSDLDCTLLLNTSLTTYDGVPLNLTVGRQRKLVTRPISFSISTVISDIMSNLTEGLWQSQQGMPDDILPEVPPDAKTLLSFTSPVNLTLLASSLQLRKLNSSTAEAMQLSVNPCSSVARLPPMPLLSSSRIAGPQPVEKEQSGLTTCAEVVVGAPGLANNTKYLLLLPAGSRYNTYSAPTRRDLNVSLGGLRPFRVPLRQDFRTSNSSRFGSEVKYRRLNAWLPHGLANTTTPEQLLASMSVCEVVDVTPSSTSTCHTPASSAEFTTMELPTYTQGPTAESKVLVFEPASFPSSWPYLVQGESYRAESWSLDIASEADAIKLLPLLGGRDRLVSEILGRPSNQVLLQGRAINSTSLNTSVGEVALPFQAGRAVHVVATCCRQLNWDGGRSVSSDVQ</sequence>
<evidence type="ECO:0000256" key="1">
    <source>
        <dbReference type="ARBA" id="ARBA00001947"/>
    </source>
</evidence>
<evidence type="ECO:0000256" key="5">
    <source>
        <dbReference type="ARBA" id="ARBA00022723"/>
    </source>
</evidence>
<comment type="cofactor">
    <cofactor evidence="1">
        <name>Zn(2+)</name>
        <dbReference type="ChEBI" id="CHEBI:29105"/>
    </cofactor>
</comment>
<dbReference type="Proteomes" id="UP000485058">
    <property type="component" value="Unassembled WGS sequence"/>
</dbReference>
<dbReference type="GO" id="GO:0046872">
    <property type="term" value="F:metal ion binding"/>
    <property type="evidence" value="ECO:0007669"/>
    <property type="project" value="UniProtKB-KW"/>
</dbReference>
<comment type="caution">
    <text evidence="11">The sequence shown here is derived from an EMBL/GenBank/DDBJ whole genome shotgun (WGS) entry which is preliminary data.</text>
</comment>
<gene>
    <name evidence="11" type="ORF">HaLaN_13398</name>
</gene>
<evidence type="ECO:0000256" key="10">
    <source>
        <dbReference type="SAM" id="MobiDB-lite"/>
    </source>
</evidence>
<dbReference type="EMBL" id="BLLF01001065">
    <property type="protein sequence ID" value="GFH16881.1"/>
    <property type="molecule type" value="Genomic_DNA"/>
</dbReference>